<dbReference type="OrthoDB" id="147504at2157"/>
<protein>
    <submittedName>
        <fullName evidence="2">Methylase involved in ubiquinone/menaquinone biosynthesis</fullName>
    </submittedName>
</protein>
<dbReference type="GeneID" id="14211479"/>
<name>L0A843_CALLD</name>
<sequence>MDQDDIINRYDFTYEGYDELYGEEQKNKYDLLFSKIKPYGIVADIGCGTGLLMEYFYDTGLIDKINKYICLDLSINMLSLSNKRANKFCKDKCLVLWGNAEYLPFKNKSIDFLFSFSVINLLDNPENALNEFKRVSNNIFVSYVKKLKQVNMQGEIIGEDYKDLIFKLY</sequence>
<dbReference type="Pfam" id="PF08241">
    <property type="entry name" value="Methyltransf_11"/>
    <property type="match status" value="1"/>
</dbReference>
<organism evidence="2 3">
    <name type="scientific">Caldisphaera lagunensis (strain DSM 15908 / JCM 11604 / ANMR 0165 / IC-154)</name>
    <dbReference type="NCBI Taxonomy" id="1056495"/>
    <lineage>
        <taxon>Archaea</taxon>
        <taxon>Thermoproteota</taxon>
        <taxon>Thermoprotei</taxon>
        <taxon>Acidilobales</taxon>
        <taxon>Caldisphaeraceae</taxon>
        <taxon>Caldisphaera</taxon>
    </lineage>
</organism>
<dbReference type="Proteomes" id="UP000010469">
    <property type="component" value="Chromosome"/>
</dbReference>
<evidence type="ECO:0000313" key="2">
    <source>
        <dbReference type="EMBL" id="AFZ70001.1"/>
    </source>
</evidence>
<keyword evidence="2" id="KW-0808">Transferase</keyword>
<accession>L0A843</accession>
<keyword evidence="2" id="KW-0489">Methyltransferase</keyword>
<dbReference type="InterPro" id="IPR013216">
    <property type="entry name" value="Methyltransf_11"/>
</dbReference>
<feature type="domain" description="Methyltransferase type 11" evidence="1">
    <location>
        <begin position="44"/>
        <end position="135"/>
    </location>
</feature>
<dbReference type="InterPro" id="IPR029063">
    <property type="entry name" value="SAM-dependent_MTases_sf"/>
</dbReference>
<dbReference type="InParanoid" id="L0A843"/>
<evidence type="ECO:0000313" key="3">
    <source>
        <dbReference type="Proteomes" id="UP000010469"/>
    </source>
</evidence>
<evidence type="ECO:0000259" key="1">
    <source>
        <dbReference type="Pfam" id="PF08241"/>
    </source>
</evidence>
<keyword evidence="3" id="KW-1185">Reference proteome</keyword>
<gene>
    <name evidence="2" type="ordered locus">Calag_0219</name>
</gene>
<dbReference type="EMBL" id="CP003378">
    <property type="protein sequence ID" value="AFZ70001.1"/>
    <property type="molecule type" value="Genomic_DNA"/>
</dbReference>
<dbReference type="eggNOG" id="arCOG03773">
    <property type="taxonomic scope" value="Archaea"/>
</dbReference>
<reference evidence="3" key="1">
    <citation type="submission" date="2012-03" db="EMBL/GenBank/DDBJ databases">
        <title>Complete genome of Caldisphaera lagunensis DSM 15908.</title>
        <authorList>
            <person name="Lucas S."/>
            <person name="Copeland A."/>
            <person name="Lapidus A."/>
            <person name="Glavina del Rio T."/>
            <person name="Dalin E."/>
            <person name="Tice H."/>
            <person name="Bruce D."/>
            <person name="Goodwin L."/>
            <person name="Pitluck S."/>
            <person name="Peters L."/>
            <person name="Mikhailova N."/>
            <person name="Teshima H."/>
            <person name="Kyrpides N."/>
            <person name="Mavromatis K."/>
            <person name="Ivanova N."/>
            <person name="Brettin T."/>
            <person name="Detter J.C."/>
            <person name="Han C."/>
            <person name="Larimer F."/>
            <person name="Land M."/>
            <person name="Hauser L."/>
            <person name="Markowitz V."/>
            <person name="Cheng J.-F."/>
            <person name="Hugenholtz P."/>
            <person name="Woyke T."/>
            <person name="Wu D."/>
            <person name="Spring S."/>
            <person name="Schroeder M."/>
            <person name="Brambilla E."/>
            <person name="Klenk H.-P."/>
            <person name="Eisen J.A."/>
        </authorList>
    </citation>
    <scope>NUCLEOTIDE SEQUENCE [LARGE SCALE GENOMIC DNA]</scope>
    <source>
        <strain evidence="3">DSM 15908 / JCM 11604 / IC-154</strain>
    </source>
</reference>
<dbReference type="GO" id="GO:0008757">
    <property type="term" value="F:S-adenosylmethionine-dependent methyltransferase activity"/>
    <property type="evidence" value="ECO:0007669"/>
    <property type="project" value="InterPro"/>
</dbReference>
<dbReference type="STRING" id="1056495.Calag_0219"/>
<dbReference type="CDD" id="cd02440">
    <property type="entry name" value="AdoMet_MTases"/>
    <property type="match status" value="1"/>
</dbReference>
<dbReference type="RefSeq" id="WP_015231899.1">
    <property type="nucleotide sequence ID" value="NC_019791.1"/>
</dbReference>
<dbReference type="AlphaFoldDB" id="L0A843"/>
<dbReference type="KEGG" id="clg:Calag_0219"/>
<dbReference type="Gene3D" id="3.40.50.150">
    <property type="entry name" value="Vaccinia Virus protein VP39"/>
    <property type="match status" value="1"/>
</dbReference>
<dbReference type="HOGENOM" id="CLU_124259_0_0_2"/>
<dbReference type="GO" id="GO:0032259">
    <property type="term" value="P:methylation"/>
    <property type="evidence" value="ECO:0007669"/>
    <property type="project" value="UniProtKB-KW"/>
</dbReference>
<keyword evidence="2" id="KW-0830">Ubiquinone</keyword>
<dbReference type="SUPFAM" id="SSF53335">
    <property type="entry name" value="S-adenosyl-L-methionine-dependent methyltransferases"/>
    <property type="match status" value="1"/>
</dbReference>
<proteinExistence type="predicted"/>